<dbReference type="PANTHER" id="PTHR35936:SF35">
    <property type="entry name" value="L-CYSTINE-BINDING PROTEIN TCYJ"/>
    <property type="match status" value="1"/>
</dbReference>
<reference evidence="1" key="1">
    <citation type="submission" date="2022-12" db="EMBL/GenBank/DDBJ databases">
        <title>Bacterial isolates from different developmental stages of Nematostella vectensis.</title>
        <authorList>
            <person name="Fraune S."/>
        </authorList>
    </citation>
    <scope>NUCLEOTIDE SEQUENCE</scope>
    <source>
        <strain evidence="1">G21630-S1</strain>
    </source>
</reference>
<organism evidence="1 2">
    <name type="scientific">Kiloniella laminariae</name>
    <dbReference type="NCBI Taxonomy" id="454162"/>
    <lineage>
        <taxon>Bacteria</taxon>
        <taxon>Pseudomonadati</taxon>
        <taxon>Pseudomonadota</taxon>
        <taxon>Alphaproteobacteria</taxon>
        <taxon>Rhodospirillales</taxon>
        <taxon>Kiloniellaceae</taxon>
        <taxon>Kiloniella</taxon>
    </lineage>
</organism>
<evidence type="ECO:0000313" key="1">
    <source>
        <dbReference type="EMBL" id="MCZ4279830.1"/>
    </source>
</evidence>
<name>A0ABT4LFF0_9PROT</name>
<dbReference type="PANTHER" id="PTHR35936">
    <property type="entry name" value="MEMBRANE-BOUND LYTIC MUREIN TRANSGLYCOSYLASE F"/>
    <property type="match status" value="1"/>
</dbReference>
<dbReference type="Proteomes" id="UP001069802">
    <property type="component" value="Unassembled WGS sequence"/>
</dbReference>
<dbReference type="RefSeq" id="WP_269422027.1">
    <property type="nucleotide sequence ID" value="NZ_JAPWGY010000001.1"/>
</dbReference>
<dbReference type="EMBL" id="JAPWGY010000001">
    <property type="protein sequence ID" value="MCZ4279830.1"/>
    <property type="molecule type" value="Genomic_DNA"/>
</dbReference>
<evidence type="ECO:0000313" key="2">
    <source>
        <dbReference type="Proteomes" id="UP001069802"/>
    </source>
</evidence>
<proteinExistence type="predicted"/>
<protein>
    <submittedName>
        <fullName evidence="1">Transporter substrate-binding domain-containing protein</fullName>
    </submittedName>
</protein>
<comment type="caution">
    <text evidence="1">The sequence shown here is derived from an EMBL/GenBank/DDBJ whole genome shotgun (WGS) entry which is preliminary data.</text>
</comment>
<dbReference type="Gene3D" id="3.40.190.10">
    <property type="entry name" value="Periplasmic binding protein-like II"/>
    <property type="match status" value="2"/>
</dbReference>
<dbReference type="SUPFAM" id="SSF53850">
    <property type="entry name" value="Periplasmic binding protein-like II"/>
    <property type="match status" value="1"/>
</dbReference>
<accession>A0ABT4LFF0</accession>
<keyword evidence="2" id="KW-1185">Reference proteome</keyword>
<sequence length="324" mass="36154">MNVIFCLFGFSDFRNSVSSFSSFSSFSNFSPGDRKAGDYRKTGKGWIALFLFWGGLFSFCSGGGGPVTRSFAAEESAVDETGTDDKLARTAVSLLMVSATPPYIDEDNNRGAELDLVREALALEGYRVVPRFVPNKRRNIEYSSGRYDGALTVSLNDQLDGCYSDSYLAYQTVAISLRSRKFSIRKIDDLEGKRVVAFQTASVILGPEFTSFARENRKYREVAKRRDLLLLLLRGHADVVVGEINIANWMLKHGDYPDLVDVTQSLRVHRIFHPSVKYAVFTDPALCQAFNRGIETLQRSGDYDETLRAYGILGYELDVLINGG</sequence>
<gene>
    <name evidence="1" type="ORF">O4H49_03510</name>
</gene>